<feature type="region of interest" description="Disordered" evidence="1">
    <location>
        <begin position="492"/>
        <end position="531"/>
    </location>
</feature>
<sequence>MSVRSTRREAAKKVRIELVRKHNMTLSLALFGAALPFTPLYIPMFVAAAAAMYCLGIEKKIAETEKPIIWDSGYTEAELGDCESRRSTFLGKVMPWGEWKDCVDELATIKGNTTADDIRATLAAQYGSMIPFMLSDDVMTRHVALLAATGTGKTELLLAIIQQQIRKGAGLIMVEAKSDSDLSGAIYEMMKAANRLDEFRLINFEFPKTSHTYNPFYSGGVRATISTAMKIQANSTEQFWNDVTKHSLTAAILTMKLQPEEPAFHIQDIIAILSDFDLLLDYISKIREQDSDEHFDGKRWLYSYLRYWRDEQKGGWNTGQFKTLLLGLITRLGAFAHSEYSRIVNTYSPEVDIKEAILNNHVVVLSMSALADNEGVKMFGQLFISDLARAIGEIQLEKSKPLMICPAIFDEYPSFMDESHITLFQLARSANVPIIIAFQGVGFLEKIDPTFVETVLGNCWTHIYCDVRDTKTRQFAVTLAGTVIRQYLSEASGTSSGTSHGSDESGLISNDNKGASSTTSTKATREELLQPEDFSTLDQGDGIIVAKSGTYRVRLPLVRNTFPNTHFSEMKLVRRHKRPRNGVMAWERLYKKNQALMDPQNG</sequence>
<feature type="domain" description="TraD/TraG TraM recognition site" evidence="3">
    <location>
        <begin position="408"/>
        <end position="538"/>
    </location>
</feature>
<dbReference type="EMBL" id="LUKJ01000002">
    <property type="protein sequence ID" value="KZN20623.1"/>
    <property type="molecule type" value="Genomic_DNA"/>
</dbReference>
<dbReference type="InterPro" id="IPR032689">
    <property type="entry name" value="TraG-D_C"/>
</dbReference>
<gene>
    <name evidence="4" type="ORF">A1D17_03530</name>
</gene>
<dbReference type="InterPro" id="IPR027417">
    <property type="entry name" value="P-loop_NTPase"/>
</dbReference>
<dbReference type="InterPro" id="IPR002789">
    <property type="entry name" value="HerA_central"/>
</dbReference>
<accession>A0A166QP45</accession>
<reference evidence="4 5" key="2">
    <citation type="journal article" date="2018" name="Nature">
        <title>Mutant phenotypes for thousands of bacterial genes of unknown function.</title>
        <authorList>
            <person name="Price M.N."/>
            <person name="Wetmore K.M."/>
            <person name="Waters R.J."/>
            <person name="Callaghan M."/>
            <person name="Ray J."/>
            <person name="Liu H."/>
            <person name="Kuehl J.V."/>
            <person name="Melnyk R.A."/>
            <person name="Lamson J.S."/>
            <person name="Suh Y."/>
            <person name="Carlson H.K."/>
            <person name="Esquivel Z."/>
            <person name="Sadeeshkumar H."/>
            <person name="Chakraborty R."/>
            <person name="Zane G.M."/>
            <person name="Rubin B.E."/>
            <person name="Wall J.D."/>
            <person name="Visel A."/>
            <person name="Bristow J."/>
            <person name="Blow M.J."/>
            <person name="Arkin A.P."/>
            <person name="Deutschbauer A.M."/>
        </authorList>
    </citation>
    <scope>NUCLEOTIDE SEQUENCE [LARGE SCALE GENOMIC DNA]</scope>
    <source>
        <strain evidence="4 5">FW300-N1B4</strain>
    </source>
</reference>
<evidence type="ECO:0000313" key="5">
    <source>
        <dbReference type="Proteomes" id="UP000076489"/>
    </source>
</evidence>
<organism evidence="4 5">
    <name type="scientific">Pseudomonas fluorescens</name>
    <dbReference type="NCBI Taxonomy" id="294"/>
    <lineage>
        <taxon>Bacteria</taxon>
        <taxon>Pseudomonadati</taxon>
        <taxon>Pseudomonadota</taxon>
        <taxon>Gammaproteobacteria</taxon>
        <taxon>Pseudomonadales</taxon>
        <taxon>Pseudomonadaceae</taxon>
        <taxon>Pseudomonas</taxon>
    </lineage>
</organism>
<dbReference type="Pfam" id="PF12696">
    <property type="entry name" value="TraG-D_C"/>
    <property type="match status" value="1"/>
</dbReference>
<reference evidence="5" key="1">
    <citation type="submission" date="2016-03" db="EMBL/GenBank/DDBJ databases">
        <authorList>
            <person name="Ray J."/>
            <person name="Price M."/>
            <person name="Deutschbauer A."/>
        </authorList>
    </citation>
    <scope>NUCLEOTIDE SEQUENCE [LARGE SCALE GENOMIC DNA]</scope>
    <source>
        <strain evidence="5">FW300-N1B4</strain>
    </source>
</reference>
<dbReference type="PANTHER" id="PTHR30121:SF6">
    <property type="entry name" value="SLR6007 PROTEIN"/>
    <property type="match status" value="1"/>
</dbReference>
<dbReference type="Gene3D" id="3.40.50.300">
    <property type="entry name" value="P-loop containing nucleotide triphosphate hydrolases"/>
    <property type="match status" value="2"/>
</dbReference>
<evidence type="ECO:0000259" key="3">
    <source>
        <dbReference type="Pfam" id="PF12696"/>
    </source>
</evidence>
<protein>
    <submittedName>
        <fullName evidence="4">Conjugal transfer protein TraG</fullName>
    </submittedName>
</protein>
<name>A0A166QP45_PSEFL</name>
<dbReference type="Pfam" id="PF01935">
    <property type="entry name" value="DUF87"/>
    <property type="match status" value="1"/>
</dbReference>
<proteinExistence type="predicted"/>
<dbReference type="RefSeq" id="WP_063340669.1">
    <property type="nucleotide sequence ID" value="NZ_LUKJ01000002.1"/>
</dbReference>
<feature type="domain" description="Helicase HerA central" evidence="2">
    <location>
        <begin position="130"/>
        <end position="174"/>
    </location>
</feature>
<comment type="caution">
    <text evidence="4">The sequence shown here is derived from an EMBL/GenBank/DDBJ whole genome shotgun (WGS) entry which is preliminary data.</text>
</comment>
<dbReference type="SUPFAM" id="SSF52540">
    <property type="entry name" value="P-loop containing nucleoside triphosphate hydrolases"/>
    <property type="match status" value="1"/>
</dbReference>
<dbReference type="PANTHER" id="PTHR30121">
    <property type="entry name" value="UNCHARACTERIZED PROTEIN YJGR-RELATED"/>
    <property type="match status" value="1"/>
</dbReference>
<evidence type="ECO:0000259" key="2">
    <source>
        <dbReference type="Pfam" id="PF01935"/>
    </source>
</evidence>
<dbReference type="InterPro" id="IPR051162">
    <property type="entry name" value="T4SS_component"/>
</dbReference>
<feature type="compositionally biased region" description="Low complexity" evidence="1">
    <location>
        <begin position="492"/>
        <end position="506"/>
    </location>
</feature>
<evidence type="ECO:0000256" key="1">
    <source>
        <dbReference type="SAM" id="MobiDB-lite"/>
    </source>
</evidence>
<dbReference type="OrthoDB" id="7817736at2"/>
<dbReference type="Proteomes" id="UP000076489">
    <property type="component" value="Unassembled WGS sequence"/>
</dbReference>
<dbReference type="AlphaFoldDB" id="A0A166QP45"/>
<evidence type="ECO:0000313" key="4">
    <source>
        <dbReference type="EMBL" id="KZN20623.1"/>
    </source>
</evidence>